<name>A0ABV6NTH9_9ACTN</name>
<comment type="caution">
    <text evidence="1">The sequence shown here is derived from an EMBL/GenBank/DDBJ whole genome shotgun (WGS) entry which is preliminary data.</text>
</comment>
<accession>A0ABV6NTH9</accession>
<keyword evidence="2" id="KW-1185">Reference proteome</keyword>
<proteinExistence type="predicted"/>
<protein>
    <submittedName>
        <fullName evidence="1">SRPBCC family protein</fullName>
    </submittedName>
</protein>
<dbReference type="EMBL" id="JBHLUE010000004">
    <property type="protein sequence ID" value="MFC0564070.1"/>
    <property type="molecule type" value="Genomic_DNA"/>
</dbReference>
<dbReference type="InterPro" id="IPR023393">
    <property type="entry name" value="START-like_dom_sf"/>
</dbReference>
<dbReference type="SUPFAM" id="SSF55961">
    <property type="entry name" value="Bet v1-like"/>
    <property type="match status" value="1"/>
</dbReference>
<organism evidence="1 2">
    <name type="scientific">Plantactinospora siamensis</name>
    <dbReference type="NCBI Taxonomy" id="555372"/>
    <lineage>
        <taxon>Bacteria</taxon>
        <taxon>Bacillati</taxon>
        <taxon>Actinomycetota</taxon>
        <taxon>Actinomycetes</taxon>
        <taxon>Micromonosporales</taxon>
        <taxon>Micromonosporaceae</taxon>
        <taxon>Plantactinospora</taxon>
    </lineage>
</organism>
<sequence length="135" mass="15125">MDTIGPISRHLSTYVDRPARQVYDYASDPAHLPEWASGLGSSIEFIDGEWVAEAPMGRVVVSFAPRNEHGVLDHWVTPPSGETFYNPMRVTTLGSGCEVVFSLRRSPGMDDEDFERDANAVLTDLRTLKRRMERG</sequence>
<dbReference type="RefSeq" id="WP_377337011.1">
    <property type="nucleotide sequence ID" value="NZ_JBHLUE010000004.1"/>
</dbReference>
<evidence type="ECO:0000313" key="1">
    <source>
        <dbReference type="EMBL" id="MFC0564070.1"/>
    </source>
</evidence>
<reference evidence="1 2" key="1">
    <citation type="submission" date="2024-09" db="EMBL/GenBank/DDBJ databases">
        <authorList>
            <person name="Sun Q."/>
            <person name="Mori K."/>
        </authorList>
    </citation>
    <scope>NUCLEOTIDE SEQUENCE [LARGE SCALE GENOMIC DNA]</scope>
    <source>
        <strain evidence="1 2">TBRC 2205</strain>
    </source>
</reference>
<dbReference type="Gene3D" id="3.30.530.20">
    <property type="match status" value="1"/>
</dbReference>
<gene>
    <name evidence="1" type="ORF">ACFFHU_07805</name>
</gene>
<dbReference type="Proteomes" id="UP001589894">
    <property type="component" value="Unassembled WGS sequence"/>
</dbReference>
<evidence type="ECO:0000313" key="2">
    <source>
        <dbReference type="Proteomes" id="UP001589894"/>
    </source>
</evidence>